<accession>A9WLM2</accession>
<evidence type="ECO:0000313" key="2">
    <source>
        <dbReference type="EMBL" id="ABY22380.1"/>
    </source>
</evidence>
<dbReference type="Proteomes" id="UP000002007">
    <property type="component" value="Chromosome"/>
</dbReference>
<dbReference type="KEGG" id="rsa:RSal33209_0633"/>
<dbReference type="InterPro" id="IPR003870">
    <property type="entry name" value="DUF222"/>
</dbReference>
<dbReference type="EMBL" id="CP000910">
    <property type="protein sequence ID" value="ABY22380.1"/>
    <property type="molecule type" value="Genomic_DNA"/>
</dbReference>
<dbReference type="STRING" id="288705.RSal33209_0633"/>
<sequence length="257" mass="28299">MGTFLLSDMAKLDFHEMESALVAALPSLFSGFSLLDAPSLLSSLDSLERISQAIEMAQAAAAVTLQDRHFSVDSKQAVNPNQPVDAEAVIPARSQFRNAAEFLQQRLRISKSAAKRRLLVGEALLHRISLCGSLLPPKYPELAKVAQLSEVGGEALVSSIRALGEAKLRADEDTALAMESSLAECARQHDPDFLRPVIQRWQTVIDQDGSAPTDQELKQRQGIWRIRSLRGLHYFQIWADQKQAEVNRPGVSGDFLV</sequence>
<protein>
    <recommendedName>
        <fullName evidence="1">DUF222 domain-containing protein</fullName>
    </recommendedName>
</protein>
<name>A9WLM2_RENSM</name>
<evidence type="ECO:0000259" key="1">
    <source>
        <dbReference type="Pfam" id="PF02720"/>
    </source>
</evidence>
<feature type="domain" description="DUF222" evidence="1">
    <location>
        <begin position="91"/>
        <end position="244"/>
    </location>
</feature>
<proteinExistence type="predicted"/>
<dbReference type="RefSeq" id="WP_012244080.1">
    <property type="nucleotide sequence ID" value="NC_010168.1"/>
</dbReference>
<keyword evidence="3" id="KW-1185">Reference proteome</keyword>
<evidence type="ECO:0000313" key="3">
    <source>
        <dbReference type="Proteomes" id="UP000002007"/>
    </source>
</evidence>
<dbReference type="AlphaFoldDB" id="A9WLM2"/>
<organism evidence="2 3">
    <name type="scientific">Renibacterium salmoninarum (strain ATCC 33209 / DSM 20767 / JCM 11484 / NBRC 15589 / NCIMB 2235)</name>
    <dbReference type="NCBI Taxonomy" id="288705"/>
    <lineage>
        <taxon>Bacteria</taxon>
        <taxon>Bacillati</taxon>
        <taxon>Actinomycetota</taxon>
        <taxon>Actinomycetes</taxon>
        <taxon>Micrococcales</taxon>
        <taxon>Micrococcaceae</taxon>
        <taxon>Renibacterium</taxon>
    </lineage>
</organism>
<dbReference type="HOGENOM" id="CLU_1081303_0_0_11"/>
<gene>
    <name evidence="2" type="ordered locus">RSal33209_0633</name>
</gene>
<dbReference type="Pfam" id="PF02720">
    <property type="entry name" value="DUF222"/>
    <property type="match status" value="1"/>
</dbReference>
<reference evidence="3" key="1">
    <citation type="journal article" date="2008" name="J. Bacteriol.">
        <title>Genome sequence of the fish pathogen Renibacterium salmoninarum suggests reductive evolution away from an environmental Arthrobacter ancestor.</title>
        <authorList>
            <person name="Wiens G.D."/>
            <person name="Rockey D.D."/>
            <person name="Wu Z."/>
            <person name="Chang J."/>
            <person name="Levy R."/>
            <person name="Crane S."/>
            <person name="Chen D.S."/>
            <person name="Capri G.R."/>
            <person name="Burnett J.R."/>
            <person name="Sudheesh P.S."/>
            <person name="Schipma M.J."/>
            <person name="Burd H."/>
            <person name="Bhattacharyya A."/>
            <person name="Rhodes L.D."/>
            <person name="Kaul R."/>
            <person name="Strom M.S."/>
        </authorList>
    </citation>
    <scope>NUCLEOTIDE SEQUENCE [LARGE SCALE GENOMIC DNA]</scope>
    <source>
        <strain evidence="3">ATCC 33209 / DSM 20767 / JCM 11484 / NBRC 15589 / NCIMB 2235</strain>
    </source>
</reference>
<dbReference type="eggNOG" id="COG1403">
    <property type="taxonomic scope" value="Bacteria"/>
</dbReference>